<name>A0A554VDG1_9FLAO</name>
<organism evidence="2 3">
    <name type="scientific">Aquimarina algiphila</name>
    <dbReference type="NCBI Taxonomy" id="2047982"/>
    <lineage>
        <taxon>Bacteria</taxon>
        <taxon>Pseudomonadati</taxon>
        <taxon>Bacteroidota</taxon>
        <taxon>Flavobacteriia</taxon>
        <taxon>Flavobacteriales</taxon>
        <taxon>Flavobacteriaceae</taxon>
        <taxon>Aquimarina</taxon>
    </lineage>
</organism>
<gene>
    <name evidence="2" type="ORF">FOF46_24805</name>
</gene>
<dbReference type="OrthoDB" id="7560678at2"/>
<comment type="caution">
    <text evidence="2">The sequence shown here is derived from an EMBL/GenBank/DDBJ whole genome shotgun (WGS) entry which is preliminary data.</text>
</comment>
<sequence length="369" mass="42768">MMDRGGSESMIMNYYRKIDREKIQFDFLVHRKEKCDFDDEIESLGGRIYRLSSINPIFPGKYYEELRAFFKTHTEYTIIHSHLNTFSCFPIKIAKEFNIPIRIVHAHIAIEKIKFSDLIPSKENIIDTVKKLIKFRLKNKNRKDATHYFSCGDKAGQWLFGKNTEFLTMNNAIDTEKFVFDPIIRKEYRKKMEVEDQFVIGHVGRLDTQKNHVFLIQVFASIIEKHSNAKLMLVGEGPLRDKIIAEAKRLGVEDNVMVLGVRSDIPELLQAFDSFVFPSFYEGLPVTLIEAQAAGLKIFASDTITNEVSLTNDIEFLSITETPDFWANKIVKMISYDRIDNTSQIVNGGYDIISNTKRIEEFYLQQINS</sequence>
<keyword evidence="3" id="KW-1185">Reference proteome</keyword>
<keyword evidence="2" id="KW-0808">Transferase</keyword>
<dbReference type="CDD" id="cd03812">
    <property type="entry name" value="GT4_CapH-like"/>
    <property type="match status" value="1"/>
</dbReference>
<reference evidence="2 3" key="1">
    <citation type="submission" date="2019-07" db="EMBL/GenBank/DDBJ databases">
        <title>The draft genome sequence of Aquimarina algiphila M91.</title>
        <authorList>
            <person name="Meng X."/>
        </authorList>
    </citation>
    <scope>NUCLEOTIDE SEQUENCE [LARGE SCALE GENOMIC DNA]</scope>
    <source>
        <strain evidence="2 3">M91</strain>
    </source>
</reference>
<dbReference type="Gene3D" id="3.40.50.2000">
    <property type="entry name" value="Glycogen Phosphorylase B"/>
    <property type="match status" value="2"/>
</dbReference>
<dbReference type="Proteomes" id="UP000318833">
    <property type="component" value="Unassembled WGS sequence"/>
</dbReference>
<dbReference type="GO" id="GO:0016757">
    <property type="term" value="F:glycosyltransferase activity"/>
    <property type="evidence" value="ECO:0007669"/>
    <property type="project" value="InterPro"/>
</dbReference>
<dbReference type="PANTHER" id="PTHR45947">
    <property type="entry name" value="SULFOQUINOVOSYL TRANSFERASE SQD2"/>
    <property type="match status" value="1"/>
</dbReference>
<evidence type="ECO:0000313" key="3">
    <source>
        <dbReference type="Proteomes" id="UP000318833"/>
    </source>
</evidence>
<dbReference type="SUPFAM" id="SSF53756">
    <property type="entry name" value="UDP-Glycosyltransferase/glycogen phosphorylase"/>
    <property type="match status" value="1"/>
</dbReference>
<accession>A0A554VDG1</accession>
<dbReference type="Pfam" id="PF00534">
    <property type="entry name" value="Glycos_transf_1"/>
    <property type="match status" value="1"/>
</dbReference>
<dbReference type="InterPro" id="IPR050194">
    <property type="entry name" value="Glycosyltransferase_grp1"/>
</dbReference>
<dbReference type="InterPro" id="IPR001296">
    <property type="entry name" value="Glyco_trans_1"/>
</dbReference>
<evidence type="ECO:0000259" key="1">
    <source>
        <dbReference type="Pfam" id="PF00534"/>
    </source>
</evidence>
<protein>
    <submittedName>
        <fullName evidence="2">Glycosyltransferase family 1 protein</fullName>
    </submittedName>
</protein>
<dbReference type="PANTHER" id="PTHR45947:SF3">
    <property type="entry name" value="SULFOQUINOVOSYL TRANSFERASE SQD2"/>
    <property type="match status" value="1"/>
</dbReference>
<dbReference type="EMBL" id="VLNR01000070">
    <property type="protein sequence ID" value="TSE04865.1"/>
    <property type="molecule type" value="Genomic_DNA"/>
</dbReference>
<dbReference type="AlphaFoldDB" id="A0A554VDG1"/>
<evidence type="ECO:0000313" key="2">
    <source>
        <dbReference type="EMBL" id="TSE04865.1"/>
    </source>
</evidence>
<proteinExistence type="predicted"/>
<feature type="domain" description="Glycosyl transferase family 1" evidence="1">
    <location>
        <begin position="186"/>
        <end position="335"/>
    </location>
</feature>